<proteinExistence type="predicted"/>
<evidence type="ECO:0000313" key="3">
    <source>
        <dbReference type="Proteomes" id="UP001054252"/>
    </source>
</evidence>
<feature type="region of interest" description="Disordered" evidence="1">
    <location>
        <begin position="35"/>
        <end position="82"/>
    </location>
</feature>
<sequence length="134" mass="14170">MANSKFAVFGEWSKKVVEVLKGGLVVENGNGAVESDVKSVESDDDGDDGGRGGDEEIVDLEDIAGKGPSRKSVNAAESNGKVNGKRDMVTPVIRATLEKQGIKLLVHIAVLKFVDGPSLNFAAKEVATSIHFME</sequence>
<keyword evidence="3" id="KW-1185">Reference proteome</keyword>
<comment type="caution">
    <text evidence="2">The sequence shown here is derived from an EMBL/GenBank/DDBJ whole genome shotgun (WGS) entry which is preliminary data.</text>
</comment>
<dbReference type="EMBL" id="BPVZ01000084">
    <property type="protein sequence ID" value="GKV29907.1"/>
    <property type="molecule type" value="Genomic_DNA"/>
</dbReference>
<dbReference type="AlphaFoldDB" id="A0AAV5KZ70"/>
<feature type="compositionally biased region" description="Polar residues" evidence="1">
    <location>
        <begin position="71"/>
        <end position="81"/>
    </location>
</feature>
<protein>
    <submittedName>
        <fullName evidence="2">Uncharacterized protein</fullName>
    </submittedName>
</protein>
<reference evidence="2 3" key="1">
    <citation type="journal article" date="2021" name="Commun. Biol.">
        <title>The genome of Shorea leprosula (Dipterocarpaceae) highlights the ecological relevance of drought in aseasonal tropical rainforests.</title>
        <authorList>
            <person name="Ng K.K.S."/>
            <person name="Kobayashi M.J."/>
            <person name="Fawcett J.A."/>
            <person name="Hatakeyama M."/>
            <person name="Paape T."/>
            <person name="Ng C.H."/>
            <person name="Ang C.C."/>
            <person name="Tnah L.H."/>
            <person name="Lee C.T."/>
            <person name="Nishiyama T."/>
            <person name="Sese J."/>
            <person name="O'Brien M.J."/>
            <person name="Copetti D."/>
            <person name="Mohd Noor M.I."/>
            <person name="Ong R.C."/>
            <person name="Putra M."/>
            <person name="Sireger I.Z."/>
            <person name="Indrioko S."/>
            <person name="Kosugi Y."/>
            <person name="Izuno A."/>
            <person name="Isagi Y."/>
            <person name="Lee S.L."/>
            <person name="Shimizu K.K."/>
        </authorList>
    </citation>
    <scope>NUCLEOTIDE SEQUENCE [LARGE SCALE GENOMIC DNA]</scope>
    <source>
        <strain evidence="2">214</strain>
    </source>
</reference>
<name>A0AAV5KZ70_9ROSI</name>
<dbReference type="Proteomes" id="UP001054252">
    <property type="component" value="Unassembled WGS sequence"/>
</dbReference>
<organism evidence="2 3">
    <name type="scientific">Rubroshorea leprosula</name>
    <dbReference type="NCBI Taxonomy" id="152421"/>
    <lineage>
        <taxon>Eukaryota</taxon>
        <taxon>Viridiplantae</taxon>
        <taxon>Streptophyta</taxon>
        <taxon>Embryophyta</taxon>
        <taxon>Tracheophyta</taxon>
        <taxon>Spermatophyta</taxon>
        <taxon>Magnoliopsida</taxon>
        <taxon>eudicotyledons</taxon>
        <taxon>Gunneridae</taxon>
        <taxon>Pentapetalae</taxon>
        <taxon>rosids</taxon>
        <taxon>malvids</taxon>
        <taxon>Malvales</taxon>
        <taxon>Dipterocarpaceae</taxon>
        <taxon>Rubroshorea</taxon>
    </lineage>
</organism>
<accession>A0AAV5KZ70</accession>
<evidence type="ECO:0000313" key="2">
    <source>
        <dbReference type="EMBL" id="GKV29907.1"/>
    </source>
</evidence>
<evidence type="ECO:0000256" key="1">
    <source>
        <dbReference type="SAM" id="MobiDB-lite"/>
    </source>
</evidence>
<gene>
    <name evidence="2" type="ORF">SLEP1_g38781</name>
</gene>